<dbReference type="PANTHER" id="PTHR30437">
    <property type="entry name" value="TRANSCRIPTION ELONGATION FACTOR GREA"/>
    <property type="match status" value="1"/>
</dbReference>
<dbReference type="GO" id="GO:0003677">
    <property type="term" value="F:DNA binding"/>
    <property type="evidence" value="ECO:0007669"/>
    <property type="project" value="UniProtKB-KW"/>
</dbReference>
<dbReference type="SUPFAM" id="SSF46557">
    <property type="entry name" value="GreA transcript cleavage protein, N-terminal domain"/>
    <property type="match status" value="1"/>
</dbReference>
<dbReference type="InterPro" id="IPR022691">
    <property type="entry name" value="Tscrpt_elong_fac_GreA/B_N"/>
</dbReference>
<dbReference type="PIRSF" id="PIRSF006092">
    <property type="entry name" value="GreA_GreB"/>
    <property type="match status" value="1"/>
</dbReference>
<evidence type="ECO:0000256" key="8">
    <source>
        <dbReference type="SAM" id="MobiDB-lite"/>
    </source>
</evidence>
<evidence type="ECO:0000256" key="3">
    <source>
        <dbReference type="ARBA" id="ARBA00023015"/>
    </source>
</evidence>
<dbReference type="SUPFAM" id="SSF54534">
    <property type="entry name" value="FKBP-like"/>
    <property type="match status" value="1"/>
</dbReference>
<evidence type="ECO:0000259" key="9">
    <source>
        <dbReference type="Pfam" id="PF01272"/>
    </source>
</evidence>
<dbReference type="EMBL" id="CAEZWM010000096">
    <property type="protein sequence ID" value="CAB4659121.1"/>
    <property type="molecule type" value="Genomic_DNA"/>
</dbReference>
<dbReference type="AlphaFoldDB" id="A0A6J6LBJ9"/>
<dbReference type="InterPro" id="IPR018151">
    <property type="entry name" value="TF_GreA/GreB_CS"/>
</dbReference>
<dbReference type="InterPro" id="IPR036953">
    <property type="entry name" value="GreA/GreB_C_sf"/>
</dbReference>
<keyword evidence="4" id="KW-0238">DNA-binding</keyword>
<dbReference type="Gene3D" id="3.10.50.30">
    <property type="entry name" value="Transcription elongation factor, GreA/GreB, C-terminal domain"/>
    <property type="match status" value="1"/>
</dbReference>
<feature type="region of interest" description="Disordered" evidence="8">
    <location>
        <begin position="1"/>
        <end position="20"/>
    </location>
</feature>
<dbReference type="PROSITE" id="PS00829">
    <property type="entry name" value="GREAB_1"/>
    <property type="match status" value="1"/>
</dbReference>
<evidence type="ECO:0000256" key="1">
    <source>
        <dbReference type="ARBA" id="ARBA00008213"/>
    </source>
</evidence>
<reference evidence="11" key="1">
    <citation type="submission" date="2020-05" db="EMBL/GenBank/DDBJ databases">
        <authorList>
            <person name="Chiriac C."/>
            <person name="Salcher M."/>
            <person name="Ghai R."/>
            <person name="Kavagutti S V."/>
        </authorList>
    </citation>
    <scope>NUCLEOTIDE SEQUENCE</scope>
</reference>
<dbReference type="HAMAP" id="MF_00105">
    <property type="entry name" value="GreA_GreB"/>
    <property type="match status" value="1"/>
</dbReference>
<dbReference type="Pfam" id="PF01272">
    <property type="entry name" value="GreA_GreB"/>
    <property type="match status" value="1"/>
</dbReference>
<feature type="domain" description="Transcription elongation factor GreA/GreB N-terminal" evidence="10">
    <location>
        <begin position="7"/>
        <end position="74"/>
    </location>
</feature>
<name>A0A6J6LBJ9_9ZZZZ</name>
<dbReference type="InterPro" id="IPR023459">
    <property type="entry name" value="Tscrpt_elong_fac_GreA/B_fam"/>
</dbReference>
<evidence type="ECO:0000256" key="4">
    <source>
        <dbReference type="ARBA" id="ARBA00023125"/>
    </source>
</evidence>
<keyword evidence="5" id="KW-0804">Transcription</keyword>
<protein>
    <recommendedName>
        <fullName evidence="2">Transcription elongation factor GreA</fullName>
    </recommendedName>
    <alternativeName>
        <fullName evidence="7">Transcript cleavage factor GreA</fullName>
    </alternativeName>
</protein>
<evidence type="ECO:0000256" key="5">
    <source>
        <dbReference type="ARBA" id="ARBA00023163"/>
    </source>
</evidence>
<organism evidence="11">
    <name type="scientific">freshwater metagenome</name>
    <dbReference type="NCBI Taxonomy" id="449393"/>
    <lineage>
        <taxon>unclassified sequences</taxon>
        <taxon>metagenomes</taxon>
        <taxon>ecological metagenomes</taxon>
    </lineage>
</organism>
<evidence type="ECO:0000256" key="7">
    <source>
        <dbReference type="ARBA" id="ARBA00030776"/>
    </source>
</evidence>
<dbReference type="Gene3D" id="1.10.287.180">
    <property type="entry name" value="Transcription elongation factor, GreA/GreB, N-terminal domain"/>
    <property type="match status" value="1"/>
</dbReference>
<dbReference type="InterPro" id="IPR028624">
    <property type="entry name" value="Tscrpt_elong_fac_GreA/B"/>
</dbReference>
<keyword evidence="3" id="KW-0805">Transcription regulation</keyword>
<comment type="similarity">
    <text evidence="1">Belongs to the GreA/GreB family.</text>
</comment>
<dbReference type="GO" id="GO:0006354">
    <property type="term" value="P:DNA-templated transcription elongation"/>
    <property type="evidence" value="ECO:0007669"/>
    <property type="project" value="TreeGrafter"/>
</dbReference>
<evidence type="ECO:0000256" key="6">
    <source>
        <dbReference type="ARBA" id="ARBA00024916"/>
    </source>
</evidence>
<dbReference type="GO" id="GO:0070063">
    <property type="term" value="F:RNA polymerase binding"/>
    <property type="evidence" value="ECO:0007669"/>
    <property type="project" value="InterPro"/>
</dbReference>
<evidence type="ECO:0000259" key="10">
    <source>
        <dbReference type="Pfam" id="PF03449"/>
    </source>
</evidence>
<proteinExistence type="inferred from homology"/>
<evidence type="ECO:0000313" key="11">
    <source>
        <dbReference type="EMBL" id="CAB4659121.1"/>
    </source>
</evidence>
<gene>
    <name evidence="11" type="ORF">UFOPK2242_00852</name>
</gene>
<dbReference type="InterPro" id="IPR001437">
    <property type="entry name" value="Tscrpt_elong_fac_GreA/B_C"/>
</dbReference>
<accession>A0A6J6LBJ9</accession>
<dbReference type="PANTHER" id="PTHR30437:SF4">
    <property type="entry name" value="TRANSCRIPTION ELONGATION FACTOR GREA"/>
    <property type="match status" value="1"/>
</dbReference>
<dbReference type="InterPro" id="IPR036805">
    <property type="entry name" value="Tscrpt_elong_fac_GreA/B_N_sf"/>
</dbReference>
<dbReference type="FunFam" id="1.10.287.180:FF:000001">
    <property type="entry name" value="Transcription elongation factor GreA"/>
    <property type="match status" value="1"/>
</dbReference>
<evidence type="ECO:0000256" key="2">
    <source>
        <dbReference type="ARBA" id="ARBA00013729"/>
    </source>
</evidence>
<dbReference type="GO" id="GO:0032784">
    <property type="term" value="P:regulation of DNA-templated transcription elongation"/>
    <property type="evidence" value="ECO:0007669"/>
    <property type="project" value="InterPro"/>
</dbReference>
<dbReference type="Pfam" id="PF03449">
    <property type="entry name" value="GreA_GreB_N"/>
    <property type="match status" value="1"/>
</dbReference>
<feature type="domain" description="Transcription elongation factor GreA/GreB C-terminal" evidence="9">
    <location>
        <begin position="80"/>
        <end position="154"/>
    </location>
</feature>
<feature type="compositionally biased region" description="Polar residues" evidence="8">
    <location>
        <begin position="1"/>
        <end position="11"/>
    </location>
</feature>
<sequence>MEPSHLSTAASNRLKEELAERSGPRRLMITERIEIARELGDLKENADYHAAKDEQGLNEARVRQIKAILLDAVIVDSATGDVAGPGTIVELRYAGSDETTKYLLGSIEERNDELDVLSTSSPLGLALNGKGPGATVEYRTPAKKTLTVEIISVSSAG</sequence>
<comment type="function">
    <text evidence="6">Necessary for efficient RNA polymerase transcription elongation past template-encoded arresting sites. The arresting sites in DNA have the property of trapping a certain fraction of elongating RNA polymerases that pass through, resulting in locked ternary complexes. Cleavage of the nascent transcript by cleavage factors such as GreA or GreB allows the resumption of elongation from the new 3'terminus. GreA releases sequences of 2 to 3 nucleotides.</text>
</comment>